<accession>A0ABR2ZVQ1</accession>
<comment type="caution">
    <text evidence="1">The sequence shown here is derived from an EMBL/GenBank/DDBJ whole genome shotgun (WGS) entry which is preliminary data.</text>
</comment>
<reference evidence="1 2" key="1">
    <citation type="submission" date="2024-05" db="EMBL/GenBank/DDBJ databases">
        <title>A draft genome resource for the thread blight pathogen Marasmius tenuissimus strain MS-2.</title>
        <authorList>
            <person name="Yulfo-Soto G.E."/>
            <person name="Baruah I.K."/>
            <person name="Amoako-Attah I."/>
            <person name="Bukari Y."/>
            <person name="Meinhardt L.W."/>
            <person name="Bailey B.A."/>
            <person name="Cohen S.P."/>
        </authorList>
    </citation>
    <scope>NUCLEOTIDE SEQUENCE [LARGE SCALE GENOMIC DNA]</scope>
    <source>
        <strain evidence="1 2">MS-2</strain>
    </source>
</reference>
<sequence>MPVSPVYWLRGPSFSLRLHQYLNTSTQVDDAATQTQRSSGGMNENIVISGCLKALFSSQTRTKLINADAIQYAHAHPVLGVTSLGEKQQTILRFEESFEPEYTAENANPPVFLDADRGDVCIPVSVLSAMSNPSTTEIPPHLPHLAPVIATRNKRVKNTLKALDTP</sequence>
<dbReference type="EMBL" id="JBBXMP010000051">
    <property type="protein sequence ID" value="KAL0065144.1"/>
    <property type="molecule type" value="Genomic_DNA"/>
</dbReference>
<evidence type="ECO:0000313" key="2">
    <source>
        <dbReference type="Proteomes" id="UP001437256"/>
    </source>
</evidence>
<protein>
    <submittedName>
        <fullName evidence="1">Uncharacterized protein</fullName>
    </submittedName>
</protein>
<evidence type="ECO:0000313" key="1">
    <source>
        <dbReference type="EMBL" id="KAL0065144.1"/>
    </source>
</evidence>
<name>A0ABR2ZVQ1_9AGAR</name>
<organism evidence="1 2">
    <name type="scientific">Marasmius tenuissimus</name>
    <dbReference type="NCBI Taxonomy" id="585030"/>
    <lineage>
        <taxon>Eukaryota</taxon>
        <taxon>Fungi</taxon>
        <taxon>Dikarya</taxon>
        <taxon>Basidiomycota</taxon>
        <taxon>Agaricomycotina</taxon>
        <taxon>Agaricomycetes</taxon>
        <taxon>Agaricomycetidae</taxon>
        <taxon>Agaricales</taxon>
        <taxon>Marasmiineae</taxon>
        <taxon>Marasmiaceae</taxon>
        <taxon>Marasmius</taxon>
    </lineage>
</organism>
<keyword evidence="2" id="KW-1185">Reference proteome</keyword>
<gene>
    <name evidence="1" type="ORF">AAF712_007814</name>
</gene>
<dbReference type="Proteomes" id="UP001437256">
    <property type="component" value="Unassembled WGS sequence"/>
</dbReference>
<proteinExistence type="predicted"/>